<comment type="caution">
    <text evidence="3">The sequence shown here is derived from an EMBL/GenBank/DDBJ whole genome shotgun (WGS) entry which is preliminary data.</text>
</comment>
<keyword evidence="4" id="KW-1185">Reference proteome</keyword>
<evidence type="ECO:0000313" key="4">
    <source>
        <dbReference type="Proteomes" id="UP000027192"/>
    </source>
</evidence>
<evidence type="ECO:0000256" key="1">
    <source>
        <dbReference type="ARBA" id="ARBA00023186"/>
    </source>
</evidence>
<dbReference type="Pfam" id="PF00226">
    <property type="entry name" value="DnaJ"/>
    <property type="match status" value="1"/>
</dbReference>
<dbReference type="InterPro" id="IPR036869">
    <property type="entry name" value="J_dom_sf"/>
</dbReference>
<organism evidence="3 4">
    <name type="scientific">Photobacterium galatheae</name>
    <dbReference type="NCBI Taxonomy" id="1654360"/>
    <lineage>
        <taxon>Bacteria</taxon>
        <taxon>Pseudomonadati</taxon>
        <taxon>Pseudomonadota</taxon>
        <taxon>Gammaproteobacteria</taxon>
        <taxon>Vibrionales</taxon>
        <taxon>Vibrionaceae</taxon>
        <taxon>Photobacterium</taxon>
    </lineage>
</organism>
<keyword evidence="1" id="KW-0143">Chaperone</keyword>
<dbReference type="EMBL" id="JMIB01000023">
    <property type="protein sequence ID" value="KDM91324.1"/>
    <property type="molecule type" value="Genomic_DNA"/>
</dbReference>
<evidence type="ECO:0000259" key="2">
    <source>
        <dbReference type="PROSITE" id="PS50076"/>
    </source>
</evidence>
<dbReference type="Gene3D" id="1.10.287.110">
    <property type="entry name" value="DnaJ domain"/>
    <property type="match status" value="1"/>
</dbReference>
<dbReference type="Pfam" id="PF12339">
    <property type="entry name" value="DNAJ_related"/>
    <property type="match status" value="1"/>
</dbReference>
<dbReference type="RefSeq" id="WP_036752783.1">
    <property type="nucleotide sequence ID" value="NZ_JAGSGC010000010.1"/>
</dbReference>
<evidence type="ECO:0000313" key="3">
    <source>
        <dbReference type="EMBL" id="KDM91324.1"/>
    </source>
</evidence>
<dbReference type="SMART" id="SM00271">
    <property type="entry name" value="DnaJ"/>
    <property type="match status" value="1"/>
</dbReference>
<name>A0A066RLV4_9GAMM</name>
<dbReference type="CDD" id="cd06257">
    <property type="entry name" value="DnaJ"/>
    <property type="match status" value="1"/>
</dbReference>
<dbReference type="AlphaFoldDB" id="A0A066RLV4"/>
<dbReference type="OrthoDB" id="581986at2"/>
<dbReference type="InterPro" id="IPR001623">
    <property type="entry name" value="DnaJ_domain"/>
</dbReference>
<protein>
    <submittedName>
        <fullName evidence="3">Molecular chaperone DnaJ</fullName>
    </submittedName>
</protein>
<dbReference type="Proteomes" id="UP000027192">
    <property type="component" value="Unassembled WGS sequence"/>
</dbReference>
<feature type="domain" description="J" evidence="2">
    <location>
        <begin position="150"/>
        <end position="204"/>
    </location>
</feature>
<gene>
    <name evidence="3" type="ORF">EA58_12190</name>
</gene>
<dbReference type="SUPFAM" id="SSF46565">
    <property type="entry name" value="Chaperone J-domain"/>
    <property type="match status" value="1"/>
</dbReference>
<proteinExistence type="predicted"/>
<dbReference type="InterPro" id="IPR021059">
    <property type="entry name" value="DnaJ-related_N"/>
</dbReference>
<sequence length="205" mass="24073">MTLPERTSDDQPENPLIWSILGLLEKQHDGWMVHTMAGALKQQGLINTLDEVPEQDLFKRNFLLMNALYQLQEMLLPKQWLQAQAMDIKLMANSGQQQVDTDDPLREYYLDWQNYEADTNAIRELLSSFWKRYQKHIGNLSVTTNASWQQDLAILELTTEASPAQIRRQWRKLALRWHPDRPGGDTEKFRLACEAWQRIQSRLHS</sequence>
<accession>A0A066RLV4</accession>
<reference evidence="3 4" key="1">
    <citation type="submission" date="2014-04" db="EMBL/GenBank/DDBJ databases">
        <title>Draft genome sequence of Photobacterium halotolerans S2753: a solonamide, ngercheumicin and holomycin producer.</title>
        <authorList>
            <person name="Machado H.R."/>
            <person name="Gram L."/>
        </authorList>
    </citation>
    <scope>NUCLEOTIDE SEQUENCE [LARGE SCALE GENOMIC DNA]</scope>
    <source>
        <strain evidence="3 4">S2753</strain>
    </source>
</reference>
<dbReference type="STRING" id="1654360.EA58_12190"/>
<dbReference type="PROSITE" id="PS50076">
    <property type="entry name" value="DNAJ_2"/>
    <property type="match status" value="1"/>
</dbReference>